<accession>A0AAN7W174</accession>
<dbReference type="Gene3D" id="1.25.40.10">
    <property type="entry name" value="Tetratricopeptide repeat domain"/>
    <property type="match status" value="1"/>
</dbReference>
<evidence type="ECO:0000313" key="2">
    <source>
        <dbReference type="EMBL" id="KAK5693414.1"/>
    </source>
</evidence>
<feature type="region of interest" description="Disordered" evidence="1">
    <location>
        <begin position="584"/>
        <end position="624"/>
    </location>
</feature>
<dbReference type="AlphaFoldDB" id="A0AAN7W174"/>
<proteinExistence type="predicted"/>
<feature type="compositionally biased region" description="Polar residues" evidence="1">
    <location>
        <begin position="588"/>
        <end position="606"/>
    </location>
</feature>
<feature type="region of interest" description="Disordered" evidence="1">
    <location>
        <begin position="210"/>
        <end position="270"/>
    </location>
</feature>
<comment type="caution">
    <text evidence="2">The sequence shown here is derived from an EMBL/GenBank/DDBJ whole genome shotgun (WGS) entry which is preliminary data.</text>
</comment>
<feature type="compositionally biased region" description="Polar residues" evidence="1">
    <location>
        <begin position="343"/>
        <end position="374"/>
    </location>
</feature>
<gene>
    <name evidence="2" type="ORF">LTR97_009983</name>
</gene>
<feature type="region of interest" description="Disordered" evidence="1">
    <location>
        <begin position="318"/>
        <end position="389"/>
    </location>
</feature>
<name>A0AAN7W174_9PEZI</name>
<evidence type="ECO:0000256" key="1">
    <source>
        <dbReference type="SAM" id="MobiDB-lite"/>
    </source>
</evidence>
<feature type="compositionally biased region" description="Polar residues" evidence="1">
    <location>
        <begin position="212"/>
        <end position="226"/>
    </location>
</feature>
<feature type="compositionally biased region" description="Polar residues" evidence="1">
    <location>
        <begin position="236"/>
        <end position="258"/>
    </location>
</feature>
<dbReference type="InterPro" id="IPR011990">
    <property type="entry name" value="TPR-like_helical_dom_sf"/>
</dbReference>
<feature type="compositionally biased region" description="Low complexity" evidence="1">
    <location>
        <begin position="328"/>
        <end position="342"/>
    </location>
</feature>
<sequence>MALATSAAAVSQTARAARDTSSVLDDLLINAKFKDDSLRLEVKHFLEDIETLQSRLAISEDAQSYGHEEQQPLHARLLHAMTLCAGTFDQLTIHARDAGKVKSGIFRQARKLSAKDEAIIRAKQRIPVHTMAVQLLIGAFNVYRILRELRLSTLPESVRILQRTRARLQSSCQVNSPHLGQDQELCDSVAGLVAESDLILKYATTVLEDPSNHTQDVSASRSTQGEGNDVGVHSSVGASNTHPESANQPDPYQQSSVGRSDPNLAFPPQLPQKSVLRAPRIEFELDSQDFGLISPVSAASPAEGSSSVIQWMDNLEERERRPRPAKDGSAASIVSSSVTSGGPASTTMSDSQSPSLGERLSSGQTSWTLPSISGSLREKVDTSEDDDFDDDGITIELARNIIITGQSGLDKADHQAAKSCFLEALTLVQKLPRKAQVAACDMLDLRYQVAMCCLVLDGQAEVERTLVEVLQHEPSSDMQREKLFHVSHTLSQLYITTGRLNVARQSCNNALRGRRKLLGKDHQDYYSSLALMARICELEGADIQAKAYKDMIPAAEQHKFAFDHIKMDVFSEKEAVEIGDCERHSLSSERTIQDSASQKAAQQTPEHTYGAPPTAANRQSLSSKENIRLTAPSLRKAPSMQSSMASEDMRKHSIYGRVSHMSDTSSEIALRPDPLSIARSREPASAPLPGPGNDYLGFCKAAWQLQSGDRSALKKIKHSSLGSPTTYWLCCTGPKCYFTTKIETSAIGTWESVERRYSKLGVVYRFPLLAKSHVRQNKVAAGQALYKCLFCVSLGVHAPIIQGTESYIDHVARKHRASELSQVILYRTGCVNDRICTAEEDFDINIYPVVCV</sequence>
<dbReference type="EMBL" id="JAVRQU010000017">
    <property type="protein sequence ID" value="KAK5693414.1"/>
    <property type="molecule type" value="Genomic_DNA"/>
</dbReference>
<organism evidence="2 3">
    <name type="scientific">Elasticomyces elasticus</name>
    <dbReference type="NCBI Taxonomy" id="574655"/>
    <lineage>
        <taxon>Eukaryota</taxon>
        <taxon>Fungi</taxon>
        <taxon>Dikarya</taxon>
        <taxon>Ascomycota</taxon>
        <taxon>Pezizomycotina</taxon>
        <taxon>Dothideomycetes</taxon>
        <taxon>Dothideomycetidae</taxon>
        <taxon>Mycosphaerellales</taxon>
        <taxon>Teratosphaeriaceae</taxon>
        <taxon>Elasticomyces</taxon>
    </lineage>
</organism>
<evidence type="ECO:0000313" key="3">
    <source>
        <dbReference type="Proteomes" id="UP001310594"/>
    </source>
</evidence>
<dbReference type="Proteomes" id="UP001310594">
    <property type="component" value="Unassembled WGS sequence"/>
</dbReference>
<feature type="region of interest" description="Disordered" evidence="1">
    <location>
        <begin position="629"/>
        <end position="648"/>
    </location>
</feature>
<reference evidence="2" key="1">
    <citation type="submission" date="2023-08" db="EMBL/GenBank/DDBJ databases">
        <title>Black Yeasts Isolated from many extreme environments.</title>
        <authorList>
            <person name="Coleine C."/>
            <person name="Stajich J.E."/>
            <person name="Selbmann L."/>
        </authorList>
    </citation>
    <scope>NUCLEOTIDE SEQUENCE</scope>
    <source>
        <strain evidence="2">CCFEE 5810</strain>
    </source>
</reference>
<protein>
    <submittedName>
        <fullName evidence="2">Uncharacterized protein</fullName>
    </submittedName>
</protein>